<keyword evidence="2" id="KW-0805">Transcription regulation</keyword>
<dbReference type="InterPro" id="IPR036390">
    <property type="entry name" value="WH_DNA-bd_sf"/>
</dbReference>
<proteinExistence type="inferred from homology"/>
<dbReference type="PANTHER" id="PTHR30346:SF28">
    <property type="entry name" value="HTH-TYPE TRANSCRIPTIONAL REGULATOR CYNR"/>
    <property type="match status" value="1"/>
</dbReference>
<comment type="caution">
    <text evidence="7">The sequence shown here is derived from an EMBL/GenBank/DDBJ whole genome shotgun (WGS) entry which is preliminary data.</text>
</comment>
<dbReference type="InterPro" id="IPR005119">
    <property type="entry name" value="LysR_subst-bd"/>
</dbReference>
<reference evidence="7" key="1">
    <citation type="journal article" date="2014" name="Int. J. Syst. Evol. Microbiol.">
        <title>Complete genome sequence of Corynebacterium casei LMG S-19264T (=DSM 44701T), isolated from a smear-ripened cheese.</title>
        <authorList>
            <consortium name="US DOE Joint Genome Institute (JGI-PGF)"/>
            <person name="Walter F."/>
            <person name="Albersmeier A."/>
            <person name="Kalinowski J."/>
            <person name="Ruckert C."/>
        </authorList>
    </citation>
    <scope>NUCLEOTIDE SEQUENCE</scope>
    <source>
        <strain evidence="7">CGMCC 4.3508</strain>
    </source>
</reference>
<evidence type="ECO:0000256" key="2">
    <source>
        <dbReference type="ARBA" id="ARBA00023015"/>
    </source>
</evidence>
<reference evidence="7" key="2">
    <citation type="submission" date="2020-09" db="EMBL/GenBank/DDBJ databases">
        <authorList>
            <person name="Sun Q."/>
            <person name="Zhou Y."/>
        </authorList>
    </citation>
    <scope>NUCLEOTIDE SEQUENCE</scope>
    <source>
        <strain evidence="7">CGMCC 4.3508</strain>
    </source>
</reference>
<keyword evidence="4" id="KW-0010">Activator</keyword>
<dbReference type="RefSeq" id="WP_063000749.1">
    <property type="nucleotide sequence ID" value="NZ_BMMH01000029.1"/>
</dbReference>
<dbReference type="InterPro" id="IPR036388">
    <property type="entry name" value="WH-like_DNA-bd_sf"/>
</dbReference>
<dbReference type="EMBL" id="BMMH01000029">
    <property type="protein sequence ID" value="GGL41947.1"/>
    <property type="molecule type" value="Genomic_DNA"/>
</dbReference>
<comment type="similarity">
    <text evidence="1">Belongs to the LysR transcriptional regulatory family.</text>
</comment>
<feature type="domain" description="HTH lysR-type" evidence="6">
    <location>
        <begin position="1"/>
        <end position="58"/>
    </location>
</feature>
<keyword evidence="5" id="KW-0804">Transcription</keyword>
<organism evidence="7 8">
    <name type="scientific">Nocardia jinanensis</name>
    <dbReference type="NCBI Taxonomy" id="382504"/>
    <lineage>
        <taxon>Bacteria</taxon>
        <taxon>Bacillati</taxon>
        <taxon>Actinomycetota</taxon>
        <taxon>Actinomycetes</taxon>
        <taxon>Mycobacteriales</taxon>
        <taxon>Nocardiaceae</taxon>
        <taxon>Nocardia</taxon>
    </lineage>
</organism>
<dbReference type="Gene3D" id="1.10.10.10">
    <property type="entry name" value="Winged helix-like DNA-binding domain superfamily/Winged helix DNA-binding domain"/>
    <property type="match status" value="1"/>
</dbReference>
<sequence length="307" mass="32777">MDLHQLRGAVAVADHGSFTRAAAVLHVSQPSLSYAISRLETELRASLFVRLPRQVVPTAAGQTFLVHARAALEQADCARAAVSAAEHPVSGRVDLVHIRTATAVATRMIRDFRDRHPGAVCVVHEPAGDTEIVSGLRSGRHDVGIMRSDHVPRDLLAVDAGTERWGAVFAEDQAPARATIGLETLAEHPLVVPGAYSSMRAGFDEVFSQARLTPDVAAECTDIHMLLSLVAAGVGATLLPDSLARTRPDITYRTITPRIAHGLSVVRKAGSTTPTIDAFCAIPAVPTRSRKRNAETAVIKNIPRQGD</sequence>
<dbReference type="Pfam" id="PF00126">
    <property type="entry name" value="HTH_1"/>
    <property type="match status" value="1"/>
</dbReference>
<evidence type="ECO:0000256" key="1">
    <source>
        <dbReference type="ARBA" id="ARBA00009437"/>
    </source>
</evidence>
<evidence type="ECO:0000256" key="4">
    <source>
        <dbReference type="ARBA" id="ARBA00023159"/>
    </source>
</evidence>
<gene>
    <name evidence="7" type="ORF">GCM10011588_65880</name>
</gene>
<dbReference type="PANTHER" id="PTHR30346">
    <property type="entry name" value="TRANSCRIPTIONAL DUAL REGULATOR HCAR-RELATED"/>
    <property type="match status" value="1"/>
</dbReference>
<dbReference type="FunFam" id="1.10.10.10:FF:000001">
    <property type="entry name" value="LysR family transcriptional regulator"/>
    <property type="match status" value="1"/>
</dbReference>
<dbReference type="Pfam" id="PF03466">
    <property type="entry name" value="LysR_substrate"/>
    <property type="match status" value="1"/>
</dbReference>
<dbReference type="GO" id="GO:0032993">
    <property type="term" value="C:protein-DNA complex"/>
    <property type="evidence" value="ECO:0007669"/>
    <property type="project" value="TreeGrafter"/>
</dbReference>
<dbReference type="GO" id="GO:0003677">
    <property type="term" value="F:DNA binding"/>
    <property type="evidence" value="ECO:0007669"/>
    <property type="project" value="UniProtKB-KW"/>
</dbReference>
<keyword evidence="3" id="KW-0238">DNA-binding</keyword>
<accession>A0A917RY17</accession>
<dbReference type="SUPFAM" id="SSF46785">
    <property type="entry name" value="Winged helix' DNA-binding domain"/>
    <property type="match status" value="1"/>
</dbReference>
<keyword evidence="8" id="KW-1185">Reference proteome</keyword>
<dbReference type="Gene3D" id="3.40.190.290">
    <property type="match status" value="1"/>
</dbReference>
<dbReference type="SUPFAM" id="SSF53850">
    <property type="entry name" value="Periplasmic binding protein-like II"/>
    <property type="match status" value="1"/>
</dbReference>
<dbReference type="InterPro" id="IPR000847">
    <property type="entry name" value="LysR_HTH_N"/>
</dbReference>
<evidence type="ECO:0000313" key="8">
    <source>
        <dbReference type="Proteomes" id="UP000638263"/>
    </source>
</evidence>
<dbReference type="PROSITE" id="PS50931">
    <property type="entry name" value="HTH_LYSR"/>
    <property type="match status" value="1"/>
</dbReference>
<dbReference type="AlphaFoldDB" id="A0A917RY17"/>
<dbReference type="GO" id="GO:0003700">
    <property type="term" value="F:DNA-binding transcription factor activity"/>
    <property type="evidence" value="ECO:0007669"/>
    <property type="project" value="InterPro"/>
</dbReference>
<dbReference type="Proteomes" id="UP000638263">
    <property type="component" value="Unassembled WGS sequence"/>
</dbReference>
<protein>
    <submittedName>
        <fullName evidence="7">LysR family transcriptional regulator</fullName>
    </submittedName>
</protein>
<evidence type="ECO:0000259" key="6">
    <source>
        <dbReference type="PROSITE" id="PS50931"/>
    </source>
</evidence>
<name>A0A917RY17_9NOCA</name>
<evidence type="ECO:0000256" key="5">
    <source>
        <dbReference type="ARBA" id="ARBA00023163"/>
    </source>
</evidence>
<evidence type="ECO:0000256" key="3">
    <source>
        <dbReference type="ARBA" id="ARBA00023125"/>
    </source>
</evidence>
<dbReference type="CDD" id="cd08414">
    <property type="entry name" value="PBP2_LTTR_aromatics_like"/>
    <property type="match status" value="1"/>
</dbReference>
<dbReference type="PRINTS" id="PR00039">
    <property type="entry name" value="HTHLYSR"/>
</dbReference>
<evidence type="ECO:0000313" key="7">
    <source>
        <dbReference type="EMBL" id="GGL41947.1"/>
    </source>
</evidence>